<comment type="caution">
    <text evidence="1">The sequence shown here is derived from an EMBL/GenBank/DDBJ whole genome shotgun (WGS) entry which is preliminary data.</text>
</comment>
<dbReference type="EMBL" id="BGPR01001366">
    <property type="protein sequence ID" value="GBM52134.1"/>
    <property type="molecule type" value="Genomic_DNA"/>
</dbReference>
<dbReference type="OrthoDB" id="8046667at2759"/>
<evidence type="ECO:0000313" key="2">
    <source>
        <dbReference type="Proteomes" id="UP000499080"/>
    </source>
</evidence>
<name>A0A4Y2GJB9_ARAVE</name>
<gene>
    <name evidence="1" type="ORF">AVEN_189323_1</name>
</gene>
<protein>
    <submittedName>
        <fullName evidence="1">Uncharacterized protein</fullName>
    </submittedName>
</protein>
<reference evidence="1 2" key="1">
    <citation type="journal article" date="2019" name="Sci. Rep.">
        <title>Orb-weaving spider Araneus ventricosus genome elucidates the spidroin gene catalogue.</title>
        <authorList>
            <person name="Kono N."/>
            <person name="Nakamura H."/>
            <person name="Ohtoshi R."/>
            <person name="Moran D.A.P."/>
            <person name="Shinohara A."/>
            <person name="Yoshida Y."/>
            <person name="Fujiwara M."/>
            <person name="Mori M."/>
            <person name="Tomita M."/>
            <person name="Arakawa K."/>
        </authorList>
    </citation>
    <scope>NUCLEOTIDE SEQUENCE [LARGE SCALE GENOMIC DNA]</scope>
</reference>
<dbReference type="AlphaFoldDB" id="A0A4Y2GJB9"/>
<keyword evidence="2" id="KW-1185">Reference proteome</keyword>
<evidence type="ECO:0000313" key="1">
    <source>
        <dbReference type="EMBL" id="GBM52134.1"/>
    </source>
</evidence>
<dbReference type="Proteomes" id="UP000499080">
    <property type="component" value="Unassembled WGS sequence"/>
</dbReference>
<organism evidence="1 2">
    <name type="scientific">Araneus ventricosus</name>
    <name type="common">Orbweaver spider</name>
    <name type="synonym">Epeira ventricosa</name>
    <dbReference type="NCBI Taxonomy" id="182803"/>
    <lineage>
        <taxon>Eukaryota</taxon>
        <taxon>Metazoa</taxon>
        <taxon>Ecdysozoa</taxon>
        <taxon>Arthropoda</taxon>
        <taxon>Chelicerata</taxon>
        <taxon>Arachnida</taxon>
        <taxon>Araneae</taxon>
        <taxon>Araneomorphae</taxon>
        <taxon>Entelegynae</taxon>
        <taxon>Araneoidea</taxon>
        <taxon>Araneidae</taxon>
        <taxon>Araneus</taxon>
    </lineage>
</organism>
<proteinExistence type="predicted"/>
<sequence>MDAEQFKALLDAMNQTQQLLIERLLSRDKPELTTSKETPVITISHIPPSESYEPKKEKFKYYMQRSENFLMMKDVFQDKDKCAQILLNSIGASNYNILA</sequence>
<accession>A0A4Y2GJB9</accession>